<dbReference type="AlphaFoldDB" id="X1T6S9"/>
<gene>
    <name evidence="1" type="ORF">S12H4_19352</name>
</gene>
<dbReference type="EMBL" id="BARW01009669">
    <property type="protein sequence ID" value="GAI83280.1"/>
    <property type="molecule type" value="Genomic_DNA"/>
</dbReference>
<name>X1T6S9_9ZZZZ</name>
<sequence length="97" mass="11103">MDVLGSQFKELYVTGFDFYQSAQRGECGHYDGFNTDKFERGVDYKKYYNTVYGPGNAAYRHNAANDIKALKRSFAQAKRLGKNVILGNDIKTVLDRY</sequence>
<accession>X1T6S9</accession>
<reference evidence="1" key="1">
    <citation type="journal article" date="2014" name="Front. Microbiol.">
        <title>High frequency of phylogenetically diverse reductive dehalogenase-homologous genes in deep subseafloor sedimentary metagenomes.</title>
        <authorList>
            <person name="Kawai M."/>
            <person name="Futagami T."/>
            <person name="Toyoda A."/>
            <person name="Takaki Y."/>
            <person name="Nishi S."/>
            <person name="Hori S."/>
            <person name="Arai W."/>
            <person name="Tsubouchi T."/>
            <person name="Morono Y."/>
            <person name="Uchiyama I."/>
            <person name="Ito T."/>
            <person name="Fujiyama A."/>
            <person name="Inagaki F."/>
            <person name="Takami H."/>
        </authorList>
    </citation>
    <scope>NUCLEOTIDE SEQUENCE</scope>
    <source>
        <strain evidence="1">Expedition CK06-06</strain>
    </source>
</reference>
<comment type="caution">
    <text evidence="1">The sequence shown here is derived from an EMBL/GenBank/DDBJ whole genome shotgun (WGS) entry which is preliminary data.</text>
</comment>
<evidence type="ECO:0000313" key="1">
    <source>
        <dbReference type="EMBL" id="GAI83280.1"/>
    </source>
</evidence>
<organism evidence="1">
    <name type="scientific">marine sediment metagenome</name>
    <dbReference type="NCBI Taxonomy" id="412755"/>
    <lineage>
        <taxon>unclassified sequences</taxon>
        <taxon>metagenomes</taxon>
        <taxon>ecological metagenomes</taxon>
    </lineage>
</organism>
<protein>
    <submittedName>
        <fullName evidence="1">Uncharacterized protein</fullName>
    </submittedName>
</protein>
<proteinExistence type="predicted"/>